<dbReference type="EMBL" id="CP002551">
    <property type="protein sequence ID" value="ADZ09652.1"/>
    <property type="molecule type" value="Genomic_DNA"/>
</dbReference>
<dbReference type="KEGG" id="mel:Metbo_1413"/>
<name>F0T826_METLA</name>
<keyword evidence="3" id="KW-1185">Reference proteome</keyword>
<evidence type="ECO:0008006" key="4">
    <source>
        <dbReference type="Google" id="ProtNLM"/>
    </source>
</evidence>
<reference evidence="3" key="1">
    <citation type="submission" date="2011-02" db="EMBL/GenBank/DDBJ databases">
        <title>Complete sequence of Methanobacterium sp. AL-21.</title>
        <authorList>
            <consortium name="US DOE Joint Genome Institute"/>
            <person name="Lucas S."/>
            <person name="Copeland A."/>
            <person name="Lapidus A."/>
            <person name="Cheng J.-F."/>
            <person name="Goodwin L."/>
            <person name="Pitluck S."/>
            <person name="Chertkov O."/>
            <person name="Detter J.C."/>
            <person name="Han C."/>
            <person name="Tapia R."/>
            <person name="Land M."/>
            <person name="Hauser L."/>
            <person name="Kyrpides N."/>
            <person name="Ivanova N."/>
            <person name="Mikhailova N."/>
            <person name="Pagani I."/>
            <person name="Cadillo-Quiroz H."/>
            <person name="Imachi H."/>
            <person name="Zinder S."/>
            <person name="Liu W."/>
            <person name="Woyke T."/>
        </authorList>
    </citation>
    <scope>NUCLEOTIDE SEQUENCE [LARGE SCALE GENOMIC DNA]</scope>
    <source>
        <strain evidence="3">AL-21</strain>
    </source>
</reference>
<dbReference type="STRING" id="877455.Metbo_1413"/>
<dbReference type="Proteomes" id="UP000007490">
    <property type="component" value="Chromosome"/>
</dbReference>
<reference evidence="2 3" key="2">
    <citation type="journal article" date="2014" name="Int. J. Syst. Evol. Microbiol.">
        <title>Methanobacterium paludis sp. nov. and a novel strain of Methanobacterium lacus isolated from northern peatlands.</title>
        <authorList>
            <person name="Cadillo-Quiroz H."/>
            <person name="Brauer S.L."/>
            <person name="Goodson N."/>
            <person name="Yavitt J.B."/>
            <person name="Zinder S.H."/>
        </authorList>
    </citation>
    <scope>NUCLEOTIDE SEQUENCE [LARGE SCALE GENOMIC DNA]</scope>
    <source>
        <strain evidence="2 3">AL-21</strain>
    </source>
</reference>
<dbReference type="Gene3D" id="1.20.1070.10">
    <property type="entry name" value="Rhodopsin 7-helix transmembrane proteins"/>
    <property type="match status" value="1"/>
</dbReference>
<feature type="transmembrane region" description="Helical" evidence="1">
    <location>
        <begin position="179"/>
        <end position="202"/>
    </location>
</feature>
<dbReference type="GeneID" id="10277864"/>
<dbReference type="NCBIfam" id="NF038020">
    <property type="entry name" value="HeR"/>
    <property type="match status" value="1"/>
</dbReference>
<dbReference type="InterPro" id="IPR041113">
    <property type="entry name" value="Heliorhodopsin"/>
</dbReference>
<feature type="transmembrane region" description="Helical" evidence="1">
    <location>
        <begin position="252"/>
        <end position="274"/>
    </location>
</feature>
<dbReference type="RefSeq" id="WP_013645003.1">
    <property type="nucleotide sequence ID" value="NC_015216.1"/>
</dbReference>
<gene>
    <name evidence="2" type="ordered locus">Metbo_1413</name>
</gene>
<accession>F0T826</accession>
<keyword evidence="1" id="KW-0472">Membrane</keyword>
<dbReference type="Pfam" id="PF18761">
    <property type="entry name" value="Heliorhodopsin"/>
    <property type="match status" value="1"/>
</dbReference>
<evidence type="ECO:0000313" key="2">
    <source>
        <dbReference type="EMBL" id="ADZ09652.1"/>
    </source>
</evidence>
<sequence length="276" mass="31764">MFLDNDMRRELIAKSSITFSSLRKLNIGAGIFLFVQGILMVVLGYLLTWNKDIYTFYLKFKIISVVPPSFSIQPDPQVVYTLTHLGVILSSFLLISGLALLLIGFVKYKPYVENLKKGMNPYRWYEYAITSSIMLVIIATFVGVWDLWSLVMIFVLNATMILCGYLMEKINFHTKKTDWSAYLLGCLAGFTPWIVLAAYFIAELGSSQTKPPAFVYYILLFYFILFNTFSINMILQYKGVSKWKDYLYGERVYIILSFVAKTMLAWIVFFGIFAPS</sequence>
<organism evidence="2 3">
    <name type="scientific">Methanobacterium lacus (strain AL-21)</name>
    <dbReference type="NCBI Taxonomy" id="877455"/>
    <lineage>
        <taxon>Archaea</taxon>
        <taxon>Methanobacteriati</taxon>
        <taxon>Methanobacteriota</taxon>
        <taxon>Methanomada group</taxon>
        <taxon>Methanobacteria</taxon>
        <taxon>Methanobacteriales</taxon>
        <taxon>Methanobacteriaceae</taxon>
        <taxon>Methanobacterium</taxon>
    </lineage>
</organism>
<proteinExistence type="predicted"/>
<evidence type="ECO:0000313" key="3">
    <source>
        <dbReference type="Proteomes" id="UP000007490"/>
    </source>
</evidence>
<dbReference type="eggNOG" id="arCOG06481">
    <property type="taxonomic scope" value="Archaea"/>
</dbReference>
<feature type="transmembrane region" description="Helical" evidence="1">
    <location>
        <begin position="25"/>
        <end position="47"/>
    </location>
</feature>
<evidence type="ECO:0000256" key="1">
    <source>
        <dbReference type="SAM" id="Phobius"/>
    </source>
</evidence>
<dbReference type="HOGENOM" id="CLU_1036670_0_0_2"/>
<feature type="transmembrane region" description="Helical" evidence="1">
    <location>
        <begin position="214"/>
        <end position="231"/>
    </location>
</feature>
<feature type="transmembrane region" description="Helical" evidence="1">
    <location>
        <begin position="78"/>
        <end position="103"/>
    </location>
</feature>
<keyword evidence="1" id="KW-0812">Transmembrane</keyword>
<feature type="transmembrane region" description="Helical" evidence="1">
    <location>
        <begin position="148"/>
        <end position="167"/>
    </location>
</feature>
<feature type="transmembrane region" description="Helical" evidence="1">
    <location>
        <begin position="124"/>
        <end position="142"/>
    </location>
</feature>
<protein>
    <recommendedName>
        <fullName evidence="4">Heliorhodopsin HeR</fullName>
    </recommendedName>
</protein>
<dbReference type="AlphaFoldDB" id="F0T826"/>
<keyword evidence="1" id="KW-1133">Transmembrane helix</keyword>